<protein>
    <submittedName>
        <fullName evidence="1">Uncharacterized protein</fullName>
    </submittedName>
</protein>
<organism evidence="1 2">
    <name type="scientific">Peribacillus deserti</name>
    <dbReference type="NCBI Taxonomy" id="673318"/>
    <lineage>
        <taxon>Bacteria</taxon>
        <taxon>Bacillati</taxon>
        <taxon>Bacillota</taxon>
        <taxon>Bacilli</taxon>
        <taxon>Bacillales</taxon>
        <taxon>Bacillaceae</taxon>
        <taxon>Peribacillus</taxon>
    </lineage>
</organism>
<name>A0ABS2QK89_9BACI</name>
<reference evidence="1 2" key="1">
    <citation type="submission" date="2021-01" db="EMBL/GenBank/DDBJ databases">
        <title>Genomic Encyclopedia of Type Strains, Phase IV (KMG-IV): sequencing the most valuable type-strain genomes for metagenomic binning, comparative biology and taxonomic classification.</title>
        <authorList>
            <person name="Goeker M."/>
        </authorList>
    </citation>
    <scope>NUCLEOTIDE SEQUENCE [LARGE SCALE GENOMIC DNA]</scope>
    <source>
        <strain evidence="1 2">DSM 105482</strain>
    </source>
</reference>
<sequence length="80" mass="9055">MLIGEDIKPGGIERPGLPFDGDWLMTEGVSPEPGEVRISRMSLAIRYNQHSAIINNETSHSFSFNQHYTILKNSRKKPFP</sequence>
<proteinExistence type="predicted"/>
<evidence type="ECO:0000313" key="2">
    <source>
        <dbReference type="Proteomes" id="UP000823486"/>
    </source>
</evidence>
<accession>A0ABS2QK89</accession>
<dbReference type="Proteomes" id="UP000823486">
    <property type="component" value="Unassembled WGS sequence"/>
</dbReference>
<dbReference type="EMBL" id="JAFBFI010000008">
    <property type="protein sequence ID" value="MBM7692696.1"/>
    <property type="molecule type" value="Genomic_DNA"/>
</dbReference>
<dbReference type="RefSeq" id="WP_204542702.1">
    <property type="nucleotide sequence ID" value="NZ_JAFBFI010000008.1"/>
</dbReference>
<gene>
    <name evidence="1" type="ORF">JOC77_002127</name>
</gene>
<comment type="caution">
    <text evidence="1">The sequence shown here is derived from an EMBL/GenBank/DDBJ whole genome shotgun (WGS) entry which is preliminary data.</text>
</comment>
<evidence type="ECO:0000313" key="1">
    <source>
        <dbReference type="EMBL" id="MBM7692696.1"/>
    </source>
</evidence>
<keyword evidence="2" id="KW-1185">Reference proteome</keyword>